<dbReference type="PANTHER" id="PTHR24232:SF107">
    <property type="entry name" value="HYDROXYCARBOXYLIC ACID RECEPTOR 2-LIKE"/>
    <property type="match status" value="1"/>
</dbReference>
<keyword evidence="3 10" id="KW-1133">Transmembrane helix</keyword>
<evidence type="ECO:0000256" key="6">
    <source>
        <dbReference type="ARBA" id="ARBA00023170"/>
    </source>
</evidence>
<dbReference type="PRINTS" id="PR00237">
    <property type="entry name" value="GPCRRHODOPSN"/>
</dbReference>
<evidence type="ECO:0000313" key="12">
    <source>
        <dbReference type="EMBL" id="KAK0135255.1"/>
    </source>
</evidence>
<evidence type="ECO:0000256" key="8">
    <source>
        <dbReference type="ARBA" id="ARBA00023224"/>
    </source>
</evidence>
<feature type="domain" description="G-protein coupled receptors family 1 profile" evidence="11">
    <location>
        <begin position="62"/>
        <end position="284"/>
    </location>
</feature>
<feature type="region of interest" description="Disordered" evidence="9">
    <location>
        <begin position="303"/>
        <end position="324"/>
    </location>
</feature>
<evidence type="ECO:0000256" key="3">
    <source>
        <dbReference type="ARBA" id="ARBA00022989"/>
    </source>
</evidence>
<keyword evidence="7" id="KW-0325">Glycoprotein</keyword>
<feature type="transmembrane region" description="Helical" evidence="10">
    <location>
        <begin position="83"/>
        <end position="108"/>
    </location>
</feature>
<evidence type="ECO:0000259" key="11">
    <source>
        <dbReference type="PROSITE" id="PS50262"/>
    </source>
</evidence>
<dbReference type="GO" id="GO:0035025">
    <property type="term" value="P:positive regulation of Rho protein signal transduction"/>
    <property type="evidence" value="ECO:0007669"/>
    <property type="project" value="TreeGrafter"/>
</dbReference>
<dbReference type="GO" id="GO:0004930">
    <property type="term" value="F:G protein-coupled receptor activity"/>
    <property type="evidence" value="ECO:0007669"/>
    <property type="project" value="UniProtKB-KW"/>
</dbReference>
<evidence type="ECO:0000313" key="13">
    <source>
        <dbReference type="Proteomes" id="UP001174136"/>
    </source>
</evidence>
<reference evidence="12" key="1">
    <citation type="journal article" date="2023" name="Front. Mar. Sci.">
        <title>A new Merluccius polli reference genome to investigate the effects of global change in West African waters.</title>
        <authorList>
            <person name="Mateo J.L."/>
            <person name="Blanco-Fernandez C."/>
            <person name="Garcia-Vazquez E."/>
            <person name="Machado-Schiaffino G."/>
        </authorList>
    </citation>
    <scope>NUCLEOTIDE SEQUENCE</scope>
    <source>
        <strain evidence="12">C29</strain>
        <tissue evidence="12">Fin</tissue>
    </source>
</reference>
<dbReference type="SUPFAM" id="SSF81321">
    <property type="entry name" value="Family A G protein-coupled receptor-like"/>
    <property type="match status" value="1"/>
</dbReference>
<keyword evidence="4" id="KW-0297">G-protein coupled receptor</keyword>
<dbReference type="PROSITE" id="PS50262">
    <property type="entry name" value="G_PROTEIN_RECEP_F1_2"/>
    <property type="match status" value="1"/>
</dbReference>
<keyword evidence="2 10" id="KW-0812">Transmembrane</keyword>
<evidence type="ECO:0000256" key="9">
    <source>
        <dbReference type="SAM" id="MobiDB-lite"/>
    </source>
</evidence>
<dbReference type="Gene3D" id="1.20.1070.10">
    <property type="entry name" value="Rhodopsin 7-helix transmembrane proteins"/>
    <property type="match status" value="2"/>
</dbReference>
<keyword evidence="5 10" id="KW-0472">Membrane</keyword>
<dbReference type="InterPro" id="IPR000276">
    <property type="entry name" value="GPCR_Rhodpsn"/>
</dbReference>
<evidence type="ECO:0000256" key="1">
    <source>
        <dbReference type="ARBA" id="ARBA00004141"/>
    </source>
</evidence>
<name>A0AA47M7W4_MERPO</name>
<proteinExistence type="predicted"/>
<evidence type="ECO:0000256" key="10">
    <source>
        <dbReference type="SAM" id="Phobius"/>
    </source>
</evidence>
<comment type="caution">
    <text evidence="12">The sequence shown here is derived from an EMBL/GenBank/DDBJ whole genome shotgun (WGS) entry which is preliminary data.</text>
</comment>
<protein>
    <submittedName>
        <fullName evidence="12">G-protein coupled receptor Q2/3L</fullName>
    </submittedName>
</protein>
<feature type="transmembrane region" description="Helical" evidence="10">
    <location>
        <begin position="187"/>
        <end position="210"/>
    </location>
</feature>
<dbReference type="Proteomes" id="UP001174136">
    <property type="component" value="Unassembled WGS sequence"/>
</dbReference>
<sequence>MADYVYYSRTNSTPPTSPAAVNDHTNATDAPFSVFEGCELMAEGILFDLVVQCVNFFMGIPANMLVIAILIRNRKEPSTSDMFLGCLAFLDIYFGATVPLSFLNLYVWGSKKVWSALKFSYGVKDTSGPLFLSCICLDRFVAVLFPIAFGHLRDKRYRISLSTLVLGLTFAYASAKTVGGLPNFEKVFTGEILAVFTWMIVCNVAILWALKRSRGVGKDEMHPMKKKAFKMVLTILVLTVCSYLPPVALFPFEDQYTPDVFRCYVQPVGFAFLNISSSTQPLIFLSRLEKLPFLPDSCVKRSAGRGNAEEGTTAQTQESQALPG</sequence>
<evidence type="ECO:0000256" key="4">
    <source>
        <dbReference type="ARBA" id="ARBA00023040"/>
    </source>
</evidence>
<dbReference type="SMART" id="SM01381">
    <property type="entry name" value="7TM_GPCR_Srsx"/>
    <property type="match status" value="1"/>
</dbReference>
<dbReference type="AlphaFoldDB" id="A0AA47M7W4"/>
<dbReference type="GO" id="GO:0007200">
    <property type="term" value="P:phospholipase C-activating G protein-coupled receptor signaling pathway"/>
    <property type="evidence" value="ECO:0007669"/>
    <property type="project" value="TreeGrafter"/>
</dbReference>
<keyword evidence="13" id="KW-1185">Reference proteome</keyword>
<feature type="transmembrane region" description="Helical" evidence="10">
    <location>
        <begin position="157"/>
        <end position="175"/>
    </location>
</feature>
<accession>A0AA47M7W4</accession>
<feature type="transmembrane region" description="Helical" evidence="10">
    <location>
        <begin position="49"/>
        <end position="71"/>
    </location>
</feature>
<evidence type="ECO:0000256" key="7">
    <source>
        <dbReference type="ARBA" id="ARBA00023180"/>
    </source>
</evidence>
<comment type="subcellular location">
    <subcellularLocation>
        <location evidence="1">Membrane</location>
        <topology evidence="1">Multi-pass membrane protein</topology>
    </subcellularLocation>
</comment>
<dbReference type="PANTHER" id="PTHR24232">
    <property type="entry name" value="G-PROTEIN COUPLED RECEPTOR"/>
    <property type="match status" value="1"/>
</dbReference>
<dbReference type="Pfam" id="PF00001">
    <property type="entry name" value="7tm_1"/>
    <property type="match status" value="1"/>
</dbReference>
<dbReference type="EMBL" id="JAOPHQ010005446">
    <property type="protein sequence ID" value="KAK0135255.1"/>
    <property type="molecule type" value="Genomic_DNA"/>
</dbReference>
<keyword evidence="8" id="KW-0807">Transducer</keyword>
<feature type="compositionally biased region" description="Polar residues" evidence="9">
    <location>
        <begin position="310"/>
        <end position="324"/>
    </location>
</feature>
<evidence type="ECO:0000256" key="5">
    <source>
        <dbReference type="ARBA" id="ARBA00023136"/>
    </source>
</evidence>
<evidence type="ECO:0000256" key="2">
    <source>
        <dbReference type="ARBA" id="ARBA00022692"/>
    </source>
</evidence>
<gene>
    <name evidence="12" type="primary">Q2/3L</name>
    <name evidence="12" type="ORF">N1851_028912</name>
</gene>
<feature type="transmembrane region" description="Helical" evidence="10">
    <location>
        <begin position="231"/>
        <end position="252"/>
    </location>
</feature>
<keyword evidence="6 12" id="KW-0675">Receptor</keyword>
<dbReference type="InterPro" id="IPR017452">
    <property type="entry name" value="GPCR_Rhodpsn_7TM"/>
</dbReference>
<dbReference type="GO" id="GO:0005886">
    <property type="term" value="C:plasma membrane"/>
    <property type="evidence" value="ECO:0007669"/>
    <property type="project" value="TreeGrafter"/>
</dbReference>
<dbReference type="CDD" id="cd00637">
    <property type="entry name" value="7tm_classA_rhodopsin-like"/>
    <property type="match status" value="1"/>
</dbReference>
<feature type="transmembrane region" description="Helical" evidence="10">
    <location>
        <begin position="128"/>
        <end position="150"/>
    </location>
</feature>
<organism evidence="12 13">
    <name type="scientific">Merluccius polli</name>
    <name type="common">Benguela hake</name>
    <name type="synonym">Merluccius cadenati</name>
    <dbReference type="NCBI Taxonomy" id="89951"/>
    <lineage>
        <taxon>Eukaryota</taxon>
        <taxon>Metazoa</taxon>
        <taxon>Chordata</taxon>
        <taxon>Craniata</taxon>
        <taxon>Vertebrata</taxon>
        <taxon>Euteleostomi</taxon>
        <taxon>Actinopterygii</taxon>
        <taxon>Neopterygii</taxon>
        <taxon>Teleostei</taxon>
        <taxon>Neoteleostei</taxon>
        <taxon>Acanthomorphata</taxon>
        <taxon>Zeiogadaria</taxon>
        <taxon>Gadariae</taxon>
        <taxon>Gadiformes</taxon>
        <taxon>Gadoidei</taxon>
        <taxon>Merlucciidae</taxon>
        <taxon>Merluccius</taxon>
    </lineage>
</organism>